<evidence type="ECO:0008006" key="5">
    <source>
        <dbReference type="Google" id="ProtNLM"/>
    </source>
</evidence>
<dbReference type="EMBL" id="FUYP01000010">
    <property type="protein sequence ID" value="SKB60120.1"/>
    <property type="molecule type" value="Genomic_DNA"/>
</dbReference>
<evidence type="ECO:0000256" key="1">
    <source>
        <dbReference type="SAM" id="MobiDB-lite"/>
    </source>
</evidence>
<accession>A0A1T5CLU1</accession>
<feature type="compositionally biased region" description="Low complexity" evidence="1">
    <location>
        <begin position="162"/>
        <end position="182"/>
    </location>
</feature>
<feature type="compositionally biased region" description="Basic and acidic residues" evidence="1">
    <location>
        <begin position="69"/>
        <end position="88"/>
    </location>
</feature>
<feature type="compositionally biased region" description="Low complexity" evidence="1">
    <location>
        <begin position="105"/>
        <end position="118"/>
    </location>
</feature>
<organism evidence="3 4">
    <name type="scientific">Sphingopyxis flava</name>
    <dbReference type="NCBI Taxonomy" id="1507287"/>
    <lineage>
        <taxon>Bacteria</taxon>
        <taxon>Pseudomonadati</taxon>
        <taxon>Pseudomonadota</taxon>
        <taxon>Alphaproteobacteria</taxon>
        <taxon>Sphingomonadales</taxon>
        <taxon>Sphingomonadaceae</taxon>
        <taxon>Sphingopyxis</taxon>
    </lineage>
</organism>
<feature type="region of interest" description="Disordered" evidence="1">
    <location>
        <begin position="64"/>
        <end position="125"/>
    </location>
</feature>
<reference evidence="4" key="1">
    <citation type="submission" date="2017-02" db="EMBL/GenBank/DDBJ databases">
        <authorList>
            <person name="Varghese N."/>
            <person name="Submissions S."/>
        </authorList>
    </citation>
    <scope>NUCLEOTIDE SEQUENCE [LARGE SCALE GENOMIC DNA]</scope>
    <source>
        <strain evidence="4">R11H</strain>
    </source>
</reference>
<dbReference type="AlphaFoldDB" id="A0A1T5CLU1"/>
<name>A0A1T5CLU1_9SPHN</name>
<protein>
    <recommendedName>
        <fullName evidence="5">PRC-barrel domain-containing protein</fullName>
    </recommendedName>
</protein>
<feature type="signal peptide" evidence="2">
    <location>
        <begin position="1"/>
        <end position="20"/>
    </location>
</feature>
<gene>
    <name evidence="3" type="ORF">SAMN06295937_1010158</name>
</gene>
<evidence type="ECO:0000313" key="4">
    <source>
        <dbReference type="Proteomes" id="UP000190044"/>
    </source>
</evidence>
<dbReference type="RefSeq" id="WP_176141565.1">
    <property type="nucleotide sequence ID" value="NZ_FUYP01000010.1"/>
</dbReference>
<evidence type="ECO:0000256" key="2">
    <source>
        <dbReference type="SAM" id="SignalP"/>
    </source>
</evidence>
<sequence>MEYRTLISAAALIASTLVPAAPASAQLLGGGGRLGGGLGGTLGGTLGNPTAPIGGTIGTAGDIIGSGRGDIEVDRRSGRVRGEGDADARGQGSAGADLLGDRLGAEASGSGRASGSGSVEAQSVGTDFVGETARGAVGTMRGVASTATGTARDAVGPLGDRASSTLSNASGSATGSGSAAGSFQGSLGQLAATGSGAASGDGMFAVAPGMPIADPRGKVIGYVHDVRQTGGGVVEAVSVEVGDRVATLPAASFSGAGNMLVTGMTKGELKEEAKRQEAAAD</sequence>
<dbReference type="Proteomes" id="UP000190044">
    <property type="component" value="Unassembled WGS sequence"/>
</dbReference>
<evidence type="ECO:0000313" key="3">
    <source>
        <dbReference type="EMBL" id="SKB60120.1"/>
    </source>
</evidence>
<keyword evidence="2" id="KW-0732">Signal</keyword>
<feature type="chain" id="PRO_5013341241" description="PRC-barrel domain-containing protein" evidence="2">
    <location>
        <begin position="21"/>
        <end position="281"/>
    </location>
</feature>
<feature type="region of interest" description="Disordered" evidence="1">
    <location>
        <begin position="147"/>
        <end position="182"/>
    </location>
</feature>
<proteinExistence type="predicted"/>
<keyword evidence="4" id="KW-1185">Reference proteome</keyword>